<dbReference type="Pfam" id="PF02517">
    <property type="entry name" value="Rce1-like"/>
    <property type="match status" value="1"/>
</dbReference>
<feature type="transmembrane region" description="Helical" evidence="1">
    <location>
        <begin position="145"/>
        <end position="164"/>
    </location>
</feature>
<feature type="transmembrane region" description="Helical" evidence="1">
    <location>
        <begin position="114"/>
        <end position="133"/>
    </location>
</feature>
<keyword evidence="1" id="KW-1133">Transmembrane helix</keyword>
<comment type="caution">
    <text evidence="3">The sequence shown here is derived from an EMBL/GenBank/DDBJ whole genome shotgun (WGS) entry which is preliminary data.</text>
</comment>
<proteinExistence type="predicted"/>
<dbReference type="InterPro" id="IPR003675">
    <property type="entry name" value="Rce1/LyrA-like_dom"/>
</dbReference>
<evidence type="ECO:0000256" key="1">
    <source>
        <dbReference type="SAM" id="Phobius"/>
    </source>
</evidence>
<sequence length="217" mass="24639">MSMKQMFEDSEPIFQDQTKYVILKSCLLIIICMGTYTSIALASNLYIVLIGCVLFILLLYLMHRFQLQLIKFEALKKADIKYTLSTLGIALIMYWTVSAIIGQPQNQMEVYKDLNTLPLYISIIIFVILGPIFEELIFRGFMLKGMFKGHLLIGYIASSVLFGLSHGPSSIGEFIIYFGIGLLFGALYLKTNRLEVAIIAHGLNNLIHILIYLVFFN</sequence>
<feature type="transmembrane region" description="Helical" evidence="1">
    <location>
        <begin position="21"/>
        <end position="39"/>
    </location>
</feature>
<feature type="transmembrane region" description="Helical" evidence="1">
    <location>
        <begin position="45"/>
        <end position="62"/>
    </location>
</feature>
<dbReference type="GO" id="GO:0080120">
    <property type="term" value="P:CAAX-box protein maturation"/>
    <property type="evidence" value="ECO:0007669"/>
    <property type="project" value="UniProtKB-ARBA"/>
</dbReference>
<feature type="transmembrane region" description="Helical" evidence="1">
    <location>
        <begin position="170"/>
        <end position="189"/>
    </location>
</feature>
<accession>A0AAJ4SJQ8</accession>
<protein>
    <submittedName>
        <fullName evidence="3">CPBP family intramembrane metalloprotease</fullName>
    </submittedName>
</protein>
<evidence type="ECO:0000313" key="3">
    <source>
        <dbReference type="EMBL" id="RTX74728.1"/>
    </source>
</evidence>
<dbReference type="PANTHER" id="PTHR36435">
    <property type="entry name" value="SLR1288 PROTEIN"/>
    <property type="match status" value="1"/>
</dbReference>
<keyword evidence="3" id="KW-0482">Metalloprotease</keyword>
<dbReference type="RefSeq" id="WP_126476520.1">
    <property type="nucleotide sequence ID" value="NZ_RXWV01000012.1"/>
</dbReference>
<dbReference type="InterPro" id="IPR052710">
    <property type="entry name" value="CAAX_protease"/>
</dbReference>
<feature type="transmembrane region" description="Helical" evidence="1">
    <location>
        <begin position="82"/>
        <end position="102"/>
    </location>
</feature>
<dbReference type="Proteomes" id="UP000274792">
    <property type="component" value="Unassembled WGS sequence"/>
</dbReference>
<keyword evidence="1" id="KW-0472">Membrane</keyword>
<dbReference type="GO" id="GO:0004175">
    <property type="term" value="F:endopeptidase activity"/>
    <property type="evidence" value="ECO:0007669"/>
    <property type="project" value="UniProtKB-ARBA"/>
</dbReference>
<dbReference type="PANTHER" id="PTHR36435:SF1">
    <property type="entry name" value="CAAX AMINO TERMINAL PROTEASE FAMILY PROTEIN"/>
    <property type="match status" value="1"/>
</dbReference>
<dbReference type="GO" id="GO:0008237">
    <property type="term" value="F:metallopeptidase activity"/>
    <property type="evidence" value="ECO:0007669"/>
    <property type="project" value="UniProtKB-KW"/>
</dbReference>
<dbReference type="EMBL" id="RXWV01000012">
    <property type="protein sequence ID" value="RTX74728.1"/>
    <property type="molecule type" value="Genomic_DNA"/>
</dbReference>
<keyword evidence="3" id="KW-0378">Hydrolase</keyword>
<feature type="domain" description="CAAX prenyl protease 2/Lysostaphin resistance protein A-like" evidence="2">
    <location>
        <begin position="119"/>
        <end position="207"/>
    </location>
</feature>
<keyword evidence="1" id="KW-0812">Transmembrane</keyword>
<organism evidence="3 4">
    <name type="scientific">Mammaliicoccus sciuri</name>
    <name type="common">Staphylococcus sciuri</name>
    <dbReference type="NCBI Taxonomy" id="1296"/>
    <lineage>
        <taxon>Bacteria</taxon>
        <taxon>Bacillati</taxon>
        <taxon>Bacillota</taxon>
        <taxon>Bacilli</taxon>
        <taxon>Bacillales</taxon>
        <taxon>Staphylococcaceae</taxon>
        <taxon>Mammaliicoccus</taxon>
    </lineage>
</organism>
<evidence type="ECO:0000313" key="4">
    <source>
        <dbReference type="Proteomes" id="UP000274792"/>
    </source>
</evidence>
<feature type="transmembrane region" description="Helical" evidence="1">
    <location>
        <begin position="196"/>
        <end position="215"/>
    </location>
</feature>
<gene>
    <name evidence="3" type="ORF">CD117_02050</name>
</gene>
<name>A0AAJ4SJQ8_MAMSC</name>
<reference evidence="3 4" key="1">
    <citation type="submission" date="2018-10" db="EMBL/GenBank/DDBJ databases">
        <title>A collection Staphylococci species genome sequencing.</title>
        <authorList>
            <person name="Cole K."/>
        </authorList>
    </citation>
    <scope>NUCLEOTIDE SEQUENCE [LARGE SCALE GENOMIC DNA]</scope>
    <source>
        <strain evidence="4">NCTC 12218</strain>
    </source>
</reference>
<dbReference type="AlphaFoldDB" id="A0AAJ4SJQ8"/>
<evidence type="ECO:0000259" key="2">
    <source>
        <dbReference type="Pfam" id="PF02517"/>
    </source>
</evidence>
<keyword evidence="3" id="KW-0645">Protease</keyword>